<keyword evidence="1" id="KW-0472">Membrane</keyword>
<dbReference type="RefSeq" id="WP_303280917.1">
    <property type="nucleotide sequence ID" value="NZ_BAABCZ010000016.1"/>
</dbReference>
<feature type="transmembrane region" description="Helical" evidence="1">
    <location>
        <begin position="284"/>
        <end position="306"/>
    </location>
</feature>
<gene>
    <name evidence="5" type="ORF">Q4Q39_03190</name>
</gene>
<dbReference type="EMBL" id="JAUOEM010000001">
    <property type="protein sequence ID" value="MDO5986401.1"/>
    <property type="molecule type" value="Genomic_DNA"/>
</dbReference>
<evidence type="ECO:0000259" key="4">
    <source>
        <dbReference type="Pfam" id="PF25221"/>
    </source>
</evidence>
<sequence>MHKTLLFLLLFLFTAINTSLAQKNTLSPEASISVLTIGPGASLNDSFGHNAFRIKDPLNNLDKTFDYGRFDFEAPNFYLNFARGKLNYSLGTSNYYDFLSFYVKQNRNVKEQVLNLSQEEKQRLYDFLVNNYKPENRGYLYDFFFDNCATKIKDVANASLNNSIVFNTPEGHEEATFRTLIQNNLNRNSWGSLGIDICLGSVIDKKATAEEHMFLPENIYKFFGSALIKNNDTPLVKESRVLYSKKETPKPNTFFTSPLFILGIIGGFILLITYKDYKKNKQSIWLDATLFSITGIIGILLLLLWFATDHKGTHQNYNLLWACALNIFVIRQLFRKKVSGWFIKYLKFLIILLCLLTLHWVIGIQVFAIGLIPLLIALFIRYIYLISYYNNG</sequence>
<reference evidence="5" key="1">
    <citation type="submission" date="2023-07" db="EMBL/GenBank/DDBJ databases">
        <title>Two novel species in the genus Flavivirga.</title>
        <authorList>
            <person name="Kwon K."/>
        </authorList>
    </citation>
    <scope>NUCLEOTIDE SEQUENCE</scope>
    <source>
        <strain evidence="5">KACC 14157</strain>
    </source>
</reference>
<evidence type="ECO:0000256" key="2">
    <source>
        <dbReference type="SAM" id="SignalP"/>
    </source>
</evidence>
<evidence type="ECO:0000256" key="1">
    <source>
        <dbReference type="SAM" id="Phobius"/>
    </source>
</evidence>
<keyword evidence="6" id="KW-1185">Reference proteome</keyword>
<dbReference type="Pfam" id="PF25221">
    <property type="entry name" value="5TMH_Lnb"/>
    <property type="match status" value="1"/>
</dbReference>
<keyword evidence="1" id="KW-0812">Transmembrane</keyword>
<feature type="signal peptide" evidence="2">
    <location>
        <begin position="1"/>
        <end position="21"/>
    </location>
</feature>
<feature type="chain" id="PRO_5047257050" evidence="2">
    <location>
        <begin position="22"/>
        <end position="392"/>
    </location>
</feature>
<feature type="transmembrane region" description="Helical" evidence="1">
    <location>
        <begin position="318"/>
        <end position="334"/>
    </location>
</feature>
<feature type="transmembrane region" description="Helical" evidence="1">
    <location>
        <begin position="254"/>
        <end position="272"/>
    </location>
</feature>
<feature type="transmembrane region" description="Helical" evidence="1">
    <location>
        <begin position="368"/>
        <end position="389"/>
    </location>
</feature>
<evidence type="ECO:0000313" key="6">
    <source>
        <dbReference type="Proteomes" id="UP001176891"/>
    </source>
</evidence>
<dbReference type="InterPro" id="IPR057436">
    <property type="entry name" value="5TMH_Lnb"/>
</dbReference>
<accession>A0ABT8WXI9</accession>
<keyword evidence="2" id="KW-0732">Signal</keyword>
<dbReference type="Proteomes" id="UP001176891">
    <property type="component" value="Unassembled WGS sequence"/>
</dbReference>
<evidence type="ECO:0000313" key="5">
    <source>
        <dbReference type="EMBL" id="MDO5986401.1"/>
    </source>
</evidence>
<dbReference type="InterPro" id="IPR025178">
    <property type="entry name" value="Lnb_N"/>
</dbReference>
<feature type="transmembrane region" description="Helical" evidence="1">
    <location>
        <begin position="346"/>
        <end position="362"/>
    </location>
</feature>
<evidence type="ECO:0000259" key="3">
    <source>
        <dbReference type="Pfam" id="PF13387"/>
    </source>
</evidence>
<feature type="domain" description="Lnb-like transmembrane" evidence="4">
    <location>
        <begin position="253"/>
        <end position="388"/>
    </location>
</feature>
<dbReference type="Pfam" id="PF13387">
    <property type="entry name" value="Lnb_N"/>
    <property type="match status" value="1"/>
</dbReference>
<name>A0ABT8WXI9_9FLAO</name>
<feature type="domain" description="Lnb N-terminal periplasmic" evidence="3">
    <location>
        <begin position="27"/>
        <end position="167"/>
    </location>
</feature>
<protein>
    <submittedName>
        <fullName evidence="5">DUF4105 domain-containing protein</fullName>
    </submittedName>
</protein>
<proteinExistence type="predicted"/>
<keyword evidence="1" id="KW-1133">Transmembrane helix</keyword>
<organism evidence="5 6">
    <name type="scientific">Flavivirga amylovorans</name>
    <dbReference type="NCBI Taxonomy" id="870486"/>
    <lineage>
        <taxon>Bacteria</taxon>
        <taxon>Pseudomonadati</taxon>
        <taxon>Bacteroidota</taxon>
        <taxon>Flavobacteriia</taxon>
        <taxon>Flavobacteriales</taxon>
        <taxon>Flavobacteriaceae</taxon>
        <taxon>Flavivirga</taxon>
    </lineage>
</organism>
<comment type="caution">
    <text evidence="5">The sequence shown here is derived from an EMBL/GenBank/DDBJ whole genome shotgun (WGS) entry which is preliminary data.</text>
</comment>